<evidence type="ECO:0000259" key="3">
    <source>
        <dbReference type="Pfam" id="PF19040"/>
    </source>
</evidence>
<accession>A0A1E2UJ25</accession>
<evidence type="ECO:0000313" key="5">
    <source>
        <dbReference type="Proteomes" id="UP000094849"/>
    </source>
</evidence>
<feature type="transmembrane region" description="Helical" evidence="1">
    <location>
        <begin position="9"/>
        <end position="26"/>
    </location>
</feature>
<organism evidence="4 5">
    <name type="scientific">Candidatus Thiodiazotropha endoloripes</name>
    <dbReference type="NCBI Taxonomy" id="1818881"/>
    <lineage>
        <taxon>Bacteria</taxon>
        <taxon>Pseudomonadati</taxon>
        <taxon>Pseudomonadota</taxon>
        <taxon>Gammaproteobacteria</taxon>
        <taxon>Chromatiales</taxon>
        <taxon>Sedimenticolaceae</taxon>
        <taxon>Candidatus Thiodiazotropha</taxon>
    </lineage>
</organism>
<feature type="transmembrane region" description="Helical" evidence="1">
    <location>
        <begin position="188"/>
        <end position="212"/>
    </location>
</feature>
<sequence>MLNYRKEIDGLRAIAVIPVIFFHAGYELFSGGYVGVDVFFVISGYLITSIILNDLQAGRFSIKTFYVRRSKRILPALILVTLCSLPFAWVMLTPSHFDSYANSLLGVATFSSNILFWLESGYFDTASELKPLLHTWSLAVEEQYYILFPLFLMAVWPYGRKPLLVSLAVMCVISLGIAQWGAYNATGAAFFLLPARGWELLFGVFCAFYLNHKTEPSSPHLEQSMSLLGLLLISYAVFSFDATTPTPSFYTMIPVIGTVLLILFANSGTLAKRMLGLAPVVGIGLISYSAYLWHQPIIAFLKYSYLFEAEPFRLLTVLLVFPLSYLSWKYVERPFRTSNLKAERVLGVSAMALSALFVVGLFGRLELYPSYLQIAHPEWSNEYIREPASPLVDCEGFEVIQGDTSCKRIGDGAYKIVIWGDSHSHMLRTTTPDIEGATIINITHGGCPPLLGVKRFDDLTNSVNCNNTKIMSSYLDYINGIEPDLVVLVGRWTLYLKGWIRDGENQPAHHMIVDDHTVEEEVVGSVKTRMRILKEAFERTIDGISSNSEVLVVSQIPDYGWFSYRNLFKSDAVSKSKISAWHIEEETLMDLLKGDEYSLLDAKSLFCTDVVCATRIDGALIYSDDNHLNDKGAEMLWASILKPFINHGVSYQ</sequence>
<dbReference type="GO" id="GO:0016020">
    <property type="term" value="C:membrane"/>
    <property type="evidence" value="ECO:0007669"/>
    <property type="project" value="TreeGrafter"/>
</dbReference>
<feature type="transmembrane region" description="Helical" evidence="1">
    <location>
        <begin position="224"/>
        <end position="242"/>
    </location>
</feature>
<dbReference type="InterPro" id="IPR043968">
    <property type="entry name" value="SGNH"/>
</dbReference>
<feature type="transmembrane region" description="Helical" evidence="1">
    <location>
        <begin position="136"/>
        <end position="156"/>
    </location>
</feature>
<dbReference type="Pfam" id="PF01757">
    <property type="entry name" value="Acyl_transf_3"/>
    <property type="match status" value="1"/>
</dbReference>
<keyword evidence="1" id="KW-1133">Transmembrane helix</keyword>
<dbReference type="InterPro" id="IPR050879">
    <property type="entry name" value="Acyltransferase_3"/>
</dbReference>
<evidence type="ECO:0000259" key="2">
    <source>
        <dbReference type="Pfam" id="PF01757"/>
    </source>
</evidence>
<dbReference type="Proteomes" id="UP000094849">
    <property type="component" value="Unassembled WGS sequence"/>
</dbReference>
<feature type="transmembrane region" description="Helical" evidence="1">
    <location>
        <begin position="32"/>
        <end position="52"/>
    </location>
</feature>
<feature type="transmembrane region" description="Helical" evidence="1">
    <location>
        <begin position="163"/>
        <end position="182"/>
    </location>
</feature>
<proteinExistence type="predicted"/>
<name>A0A1E2UJ25_9GAMM</name>
<gene>
    <name evidence="4" type="ORF">A3196_18595</name>
</gene>
<dbReference type="InterPro" id="IPR002656">
    <property type="entry name" value="Acyl_transf_3_dom"/>
</dbReference>
<dbReference type="EMBL" id="LVJZ01000004">
    <property type="protein sequence ID" value="ODB94529.1"/>
    <property type="molecule type" value="Genomic_DNA"/>
</dbReference>
<dbReference type="STRING" id="1818881.A3196_18595"/>
<dbReference type="Pfam" id="PF19040">
    <property type="entry name" value="SGNH"/>
    <property type="match status" value="1"/>
</dbReference>
<dbReference type="GO" id="GO:0009103">
    <property type="term" value="P:lipopolysaccharide biosynthetic process"/>
    <property type="evidence" value="ECO:0007669"/>
    <property type="project" value="TreeGrafter"/>
</dbReference>
<dbReference type="AlphaFoldDB" id="A0A1E2UJ25"/>
<evidence type="ECO:0008006" key="6">
    <source>
        <dbReference type="Google" id="ProtNLM"/>
    </source>
</evidence>
<evidence type="ECO:0000313" key="4">
    <source>
        <dbReference type="EMBL" id="ODB94529.1"/>
    </source>
</evidence>
<evidence type="ECO:0000256" key="1">
    <source>
        <dbReference type="SAM" id="Phobius"/>
    </source>
</evidence>
<feature type="transmembrane region" description="Helical" evidence="1">
    <location>
        <begin position="312"/>
        <end position="331"/>
    </location>
</feature>
<dbReference type="GO" id="GO:0016747">
    <property type="term" value="F:acyltransferase activity, transferring groups other than amino-acyl groups"/>
    <property type="evidence" value="ECO:0007669"/>
    <property type="project" value="InterPro"/>
</dbReference>
<feature type="transmembrane region" description="Helical" evidence="1">
    <location>
        <begin position="73"/>
        <end position="92"/>
    </location>
</feature>
<feature type="domain" description="SGNH" evidence="3">
    <location>
        <begin position="401"/>
        <end position="636"/>
    </location>
</feature>
<keyword evidence="1" id="KW-0472">Membrane</keyword>
<feature type="domain" description="Acyltransferase 3" evidence="2">
    <location>
        <begin position="6"/>
        <end position="322"/>
    </location>
</feature>
<keyword evidence="1" id="KW-0812">Transmembrane</keyword>
<reference evidence="4 5" key="1">
    <citation type="submission" date="2016-03" db="EMBL/GenBank/DDBJ databases">
        <title>Chemosynthetic sulphur-oxidizing symbionts of marine invertebrate animals are capable of nitrogen fixation.</title>
        <authorList>
            <person name="Petersen J.M."/>
            <person name="Kemper A."/>
            <person name="Gruber-Vodicka H."/>
            <person name="Cardini U."/>
            <person name="Geest Mvander."/>
            <person name="Kleiner M."/>
            <person name="Bulgheresi S."/>
            <person name="Fussmann M."/>
            <person name="Herbold C."/>
            <person name="Seah B.K.B."/>
            <person name="Antony C.Paul."/>
            <person name="Liu D."/>
            <person name="Belitz A."/>
            <person name="Weber M."/>
        </authorList>
    </citation>
    <scope>NUCLEOTIDE SEQUENCE [LARGE SCALE GENOMIC DNA]</scope>
    <source>
        <strain evidence="4">G_D</strain>
    </source>
</reference>
<dbReference type="PANTHER" id="PTHR23028:SF53">
    <property type="entry name" value="ACYL_TRANSF_3 DOMAIN-CONTAINING PROTEIN"/>
    <property type="match status" value="1"/>
</dbReference>
<comment type="caution">
    <text evidence="4">The sequence shown here is derived from an EMBL/GenBank/DDBJ whole genome shotgun (WGS) entry which is preliminary data.</text>
</comment>
<dbReference type="PANTHER" id="PTHR23028">
    <property type="entry name" value="ACETYLTRANSFERASE"/>
    <property type="match status" value="1"/>
</dbReference>
<feature type="transmembrane region" description="Helical" evidence="1">
    <location>
        <begin position="343"/>
        <end position="363"/>
    </location>
</feature>
<feature type="transmembrane region" description="Helical" evidence="1">
    <location>
        <begin position="274"/>
        <end position="292"/>
    </location>
</feature>
<protein>
    <recommendedName>
        <fullName evidence="6">Acyltransferase</fullName>
    </recommendedName>
</protein>
<keyword evidence="5" id="KW-1185">Reference proteome</keyword>
<feature type="transmembrane region" description="Helical" evidence="1">
    <location>
        <begin position="248"/>
        <end position="267"/>
    </location>
</feature>